<keyword evidence="7" id="KW-1185">Reference proteome</keyword>
<evidence type="ECO:0000313" key="7">
    <source>
        <dbReference type="Proteomes" id="UP001152747"/>
    </source>
</evidence>
<proteinExistence type="inferred from homology"/>
<dbReference type="Proteomes" id="UP001152747">
    <property type="component" value="Unassembled WGS sequence"/>
</dbReference>
<comment type="caution">
    <text evidence="6">The sequence shown here is derived from an EMBL/GenBank/DDBJ whole genome shotgun (WGS) entry which is preliminary data.</text>
</comment>
<dbReference type="PROSITE" id="PS00122">
    <property type="entry name" value="CARBOXYLESTERASE_B_1"/>
    <property type="match status" value="1"/>
</dbReference>
<sequence>MLAPIVETNYGKIEGFESDGAEVFLAIPYAKPPTGDLRFERPEAPEPFEDIYQATQYRNDCSPHYRLVSQFSVYSGEDCLTLNVIKPKTVTEKLPVLLWIHGGGYSIGSASQHGYKYFAERYASENVIVVTIQYRLGFLGFFANDQVSNLGLFDQVAALEYVHENIEHFGGDPERITLWGYSAGGASVSQLTISPYSQDLYQNAIIMSASSFAGWATGSTVREHSEILMRDAGCDSIECLKKKDLHDLYDAQEKSGFNTGTIDILKWAPIIDGDFFPAHPSELLESAPVKPTLLGRVLSDFGLTAHDIKNFNEQFVIDTIKNKFLYNNRFGKYEKYVLDTLIEYYLHRDRPEHPEVSFFLDRYSEIVSDVTFNVPEIREIQKRAENNDQVYAYLFNHCNDVLWKDHIPKETRGSLHVNEYHYLFNMPILGQIDFSKDPEKKIRNDFIDLVINFAKTGKAEVNGVQWNPVTAHESISYLNIGTEGNTIKSGLFEEATYLWNDLAHQTEFDAVDPTLSKSSQHQPRNEL</sequence>
<organism evidence="6 7">
    <name type="scientific">Caenorhabditis angaria</name>
    <dbReference type="NCBI Taxonomy" id="860376"/>
    <lineage>
        <taxon>Eukaryota</taxon>
        <taxon>Metazoa</taxon>
        <taxon>Ecdysozoa</taxon>
        <taxon>Nematoda</taxon>
        <taxon>Chromadorea</taxon>
        <taxon>Rhabditida</taxon>
        <taxon>Rhabditina</taxon>
        <taxon>Rhabditomorpha</taxon>
        <taxon>Rhabditoidea</taxon>
        <taxon>Rhabditidae</taxon>
        <taxon>Peloderinae</taxon>
        <taxon>Caenorhabditis</taxon>
    </lineage>
</organism>
<dbReference type="Gene3D" id="3.40.50.1820">
    <property type="entry name" value="alpha/beta hydrolase"/>
    <property type="match status" value="1"/>
</dbReference>
<evidence type="ECO:0000256" key="1">
    <source>
        <dbReference type="ARBA" id="ARBA00005964"/>
    </source>
</evidence>
<feature type="domain" description="Carboxylesterase type B" evidence="5">
    <location>
        <begin position="4"/>
        <end position="499"/>
    </location>
</feature>
<dbReference type="InterPro" id="IPR019826">
    <property type="entry name" value="Carboxylesterase_B_AS"/>
</dbReference>
<dbReference type="EC" id="3.1.1.-" evidence="4"/>
<evidence type="ECO:0000256" key="3">
    <source>
        <dbReference type="ARBA" id="ARBA00022801"/>
    </source>
</evidence>
<dbReference type="AlphaFoldDB" id="A0A9P1J089"/>
<comment type="similarity">
    <text evidence="1 4">Belongs to the type-B carboxylesterase/lipase family.</text>
</comment>
<dbReference type="OrthoDB" id="6846267at2759"/>
<evidence type="ECO:0000313" key="6">
    <source>
        <dbReference type="EMBL" id="CAI5453404.1"/>
    </source>
</evidence>
<dbReference type="SUPFAM" id="SSF53474">
    <property type="entry name" value="alpha/beta-Hydrolases"/>
    <property type="match status" value="1"/>
</dbReference>
<dbReference type="Pfam" id="PF00135">
    <property type="entry name" value="COesterase"/>
    <property type="match status" value="1"/>
</dbReference>
<dbReference type="PANTHER" id="PTHR11559">
    <property type="entry name" value="CARBOXYLESTERASE"/>
    <property type="match status" value="1"/>
</dbReference>
<dbReference type="EMBL" id="CANHGI010000005">
    <property type="protein sequence ID" value="CAI5453404.1"/>
    <property type="molecule type" value="Genomic_DNA"/>
</dbReference>
<dbReference type="GO" id="GO:0052689">
    <property type="term" value="F:carboxylic ester hydrolase activity"/>
    <property type="evidence" value="ECO:0007669"/>
    <property type="project" value="UniProtKB-KW"/>
</dbReference>
<dbReference type="InterPro" id="IPR050309">
    <property type="entry name" value="Type-B_Carboxylest/Lipase"/>
</dbReference>
<evidence type="ECO:0000256" key="2">
    <source>
        <dbReference type="ARBA" id="ARBA00022487"/>
    </source>
</evidence>
<evidence type="ECO:0000259" key="5">
    <source>
        <dbReference type="Pfam" id="PF00135"/>
    </source>
</evidence>
<protein>
    <recommendedName>
        <fullName evidence="4">Carboxylic ester hydrolase</fullName>
        <ecNumber evidence="4">3.1.1.-</ecNumber>
    </recommendedName>
</protein>
<reference evidence="6" key="1">
    <citation type="submission" date="2022-11" db="EMBL/GenBank/DDBJ databases">
        <authorList>
            <person name="Kikuchi T."/>
        </authorList>
    </citation>
    <scope>NUCLEOTIDE SEQUENCE</scope>
    <source>
        <strain evidence="6">PS1010</strain>
    </source>
</reference>
<name>A0A9P1J089_9PELO</name>
<dbReference type="InterPro" id="IPR029058">
    <property type="entry name" value="AB_hydrolase_fold"/>
</dbReference>
<dbReference type="PROSITE" id="PS00941">
    <property type="entry name" value="CARBOXYLESTERASE_B_2"/>
    <property type="match status" value="1"/>
</dbReference>
<keyword evidence="2" id="KW-0719">Serine esterase</keyword>
<evidence type="ECO:0000256" key="4">
    <source>
        <dbReference type="RuleBase" id="RU361235"/>
    </source>
</evidence>
<dbReference type="InterPro" id="IPR002018">
    <property type="entry name" value="CarbesteraseB"/>
</dbReference>
<keyword evidence="3 4" id="KW-0378">Hydrolase</keyword>
<dbReference type="InterPro" id="IPR019819">
    <property type="entry name" value="Carboxylesterase_B_CS"/>
</dbReference>
<accession>A0A9P1J089</accession>
<gene>
    <name evidence="6" type="ORF">CAMP_LOCUS16041</name>
</gene>